<feature type="region of interest" description="Disordered" evidence="7">
    <location>
        <begin position="255"/>
        <end position="279"/>
    </location>
</feature>
<feature type="transmembrane region" description="Helical" evidence="8">
    <location>
        <begin position="136"/>
        <end position="169"/>
    </location>
</feature>
<evidence type="ECO:0000256" key="6">
    <source>
        <dbReference type="ARBA" id="ARBA00023242"/>
    </source>
</evidence>
<dbReference type="PANTHER" id="PTHR31221">
    <property type="entry name" value="WRKY TRANSCRIPTION FACTOR PROTEIN 1-RELATED"/>
    <property type="match status" value="1"/>
</dbReference>
<dbReference type="PROSITE" id="PS50811">
    <property type="entry name" value="WRKY"/>
    <property type="match status" value="2"/>
</dbReference>
<reference evidence="11" key="1">
    <citation type="submission" date="2020-09" db="EMBL/GenBank/DDBJ databases">
        <title>Genome-Enabled Discovery of Anthraquinone Biosynthesis in Senna tora.</title>
        <authorList>
            <person name="Kang S.-H."/>
            <person name="Pandey R.P."/>
            <person name="Lee C.-M."/>
            <person name="Sim J.-S."/>
            <person name="Jeong J.-T."/>
            <person name="Choi B.-S."/>
            <person name="Jung M."/>
            <person name="Ginzburg D."/>
            <person name="Zhao K."/>
            <person name="Won S.Y."/>
            <person name="Oh T.-J."/>
            <person name="Yu Y."/>
            <person name="Kim N.-H."/>
            <person name="Lee O.R."/>
            <person name="Lee T.-H."/>
            <person name="Bashyal P."/>
            <person name="Kim T.-S."/>
            <person name="Lee W.-H."/>
            <person name="Kawkins C."/>
            <person name="Kim C.-K."/>
            <person name="Kim J.S."/>
            <person name="Ahn B.O."/>
            <person name="Rhee S.Y."/>
            <person name="Sohng J.K."/>
        </authorList>
    </citation>
    <scope>NUCLEOTIDE SEQUENCE</scope>
    <source>
        <tissue evidence="11">Leaf</tissue>
    </source>
</reference>
<keyword evidence="8" id="KW-0472">Membrane</keyword>
<dbReference type="PROSITE" id="PS51032">
    <property type="entry name" value="AP2_ERF"/>
    <property type="match status" value="1"/>
</dbReference>
<evidence type="ECO:0000256" key="5">
    <source>
        <dbReference type="ARBA" id="ARBA00023163"/>
    </source>
</evidence>
<comment type="caution">
    <text evidence="11">The sequence shown here is derived from an EMBL/GenBank/DDBJ whole genome shotgun (WGS) entry which is preliminary data.</text>
</comment>
<dbReference type="InterPro" id="IPR036576">
    <property type="entry name" value="WRKY_dom_sf"/>
</dbReference>
<dbReference type="FunFam" id="2.20.25.80:FF:000006">
    <property type="entry name" value="WRKY transcription factor"/>
    <property type="match status" value="1"/>
</dbReference>
<keyword evidence="6" id="KW-0539">Nucleus</keyword>
<dbReference type="SUPFAM" id="SSF118290">
    <property type="entry name" value="WRKY DNA-binding domain"/>
    <property type="match status" value="2"/>
</dbReference>
<comment type="subcellular location">
    <subcellularLocation>
        <location evidence="1">Nucleus</location>
    </subcellularLocation>
</comment>
<evidence type="ECO:0000256" key="1">
    <source>
        <dbReference type="ARBA" id="ARBA00004123"/>
    </source>
</evidence>
<keyword evidence="3" id="KW-0805">Transcription regulation</keyword>
<dbReference type="AlphaFoldDB" id="A0A834WAI8"/>
<dbReference type="OrthoDB" id="2021103at2759"/>
<keyword evidence="4" id="KW-0238">DNA-binding</keyword>
<dbReference type="SMART" id="SM00774">
    <property type="entry name" value="WRKY"/>
    <property type="match status" value="2"/>
</dbReference>
<feature type="transmembrane region" description="Helical" evidence="8">
    <location>
        <begin position="47"/>
        <end position="70"/>
    </location>
</feature>
<dbReference type="SMART" id="SM00380">
    <property type="entry name" value="AP2"/>
    <property type="match status" value="1"/>
</dbReference>
<evidence type="ECO:0000313" key="11">
    <source>
        <dbReference type="EMBL" id="KAF7816185.1"/>
    </source>
</evidence>
<feature type="transmembrane region" description="Helical" evidence="8">
    <location>
        <begin position="15"/>
        <end position="35"/>
    </location>
</feature>
<gene>
    <name evidence="11" type="ORF">G2W53_030154</name>
</gene>
<keyword evidence="12" id="KW-1185">Reference proteome</keyword>
<evidence type="ECO:0000256" key="7">
    <source>
        <dbReference type="SAM" id="MobiDB-lite"/>
    </source>
</evidence>
<evidence type="ECO:0000313" key="12">
    <source>
        <dbReference type="Proteomes" id="UP000634136"/>
    </source>
</evidence>
<dbReference type="GO" id="GO:0003700">
    <property type="term" value="F:DNA-binding transcription factor activity"/>
    <property type="evidence" value="ECO:0007669"/>
    <property type="project" value="InterPro"/>
</dbReference>
<dbReference type="Gene3D" id="3.30.730.10">
    <property type="entry name" value="AP2/ERF domain"/>
    <property type="match status" value="1"/>
</dbReference>
<evidence type="ECO:0000256" key="4">
    <source>
        <dbReference type="ARBA" id="ARBA00023125"/>
    </source>
</evidence>
<keyword evidence="8" id="KW-0812">Transmembrane</keyword>
<accession>A0A834WAI8</accession>
<evidence type="ECO:0000259" key="9">
    <source>
        <dbReference type="PROSITE" id="PS50811"/>
    </source>
</evidence>
<dbReference type="InterPro" id="IPR044810">
    <property type="entry name" value="WRKY_plant"/>
</dbReference>
<feature type="domain" description="AP2/ERF" evidence="10">
    <location>
        <begin position="583"/>
        <end position="653"/>
    </location>
</feature>
<dbReference type="SUPFAM" id="SSF54171">
    <property type="entry name" value="DNA-binding domain"/>
    <property type="match status" value="1"/>
</dbReference>
<evidence type="ECO:0000259" key="10">
    <source>
        <dbReference type="PROSITE" id="PS51032"/>
    </source>
</evidence>
<feature type="transmembrane region" description="Helical" evidence="8">
    <location>
        <begin position="108"/>
        <end position="124"/>
    </location>
</feature>
<feature type="domain" description="WRKY" evidence="9">
    <location>
        <begin position="198"/>
        <end position="262"/>
    </location>
</feature>
<evidence type="ECO:0000256" key="3">
    <source>
        <dbReference type="ARBA" id="ARBA00023015"/>
    </source>
</evidence>
<dbReference type="EMBL" id="JAAIUW010000009">
    <property type="protein sequence ID" value="KAF7816185.1"/>
    <property type="molecule type" value="Genomic_DNA"/>
</dbReference>
<dbReference type="GO" id="GO:0005634">
    <property type="term" value="C:nucleus"/>
    <property type="evidence" value="ECO:0007669"/>
    <property type="project" value="UniProtKB-SubCell"/>
</dbReference>
<keyword evidence="8" id="KW-1133">Transmembrane helix</keyword>
<dbReference type="PANTHER" id="PTHR31221:SF360">
    <property type="entry name" value="WRKY DOMAIN-CONTAINING PROTEIN"/>
    <property type="match status" value="1"/>
</dbReference>
<sequence>MMMLIKVPKLLIHPLLWRIVGFASSVIGLLCYALSSSFIQLFGNWNLLKIILYSAISFSICTIMLFANAWRLSKNLLVKAHVGFLVFMLISFYSFFYDKAVNGSNPDVLSLISCASFAFMSFSLSRQTELGFEVDLLNFFLGVLILLLMKINLILALVGAGFSYFLVLLRSSLDSQLKSGTSASATHHLAIDIDSVNQTESSRDDGYDWRKYGEKLVQGSGNPRSYYKCTYPNCSLKKKVETCLDGKIREIIYKGSHNHPKPRSTTGDEFDGDETDATTKWKIESEDKDITAPRSRRVKEPRVVVHTRCEVDVLADAYRWRKYGQKVVKGNPNPRSIKVDEQSEWDWNKMEPSTHEQASGYDQFQEFPAANHDESENEDEHAVRGLRKLACFLEAAVVVVTRSFLVLNCIIWRQSFASPHTLAALNSKSFAQPLDISSTIIYLFGQRDNLGHRKRQLLLPVSTNESPKKRRDGMSNSELLRLLVITIVVAEMSTIVMHIKSYGVGSWEGHDVPNIEQSIDRGQRKLACFLEALIVVEARAFLVLNCIIWHLSFASPHTLAALNSNSFAQLLLPVSTNESPKKRRDGMSNSELLSLLVLTIVVAEMRTIVMHMKSLRKTTHLWLGTFDTAEEATMAYDGEAFKLRGENARLNFPQKVVMESEIGSSD</sequence>
<keyword evidence="5" id="KW-0804">Transcription</keyword>
<organism evidence="11 12">
    <name type="scientific">Senna tora</name>
    <dbReference type="NCBI Taxonomy" id="362788"/>
    <lineage>
        <taxon>Eukaryota</taxon>
        <taxon>Viridiplantae</taxon>
        <taxon>Streptophyta</taxon>
        <taxon>Embryophyta</taxon>
        <taxon>Tracheophyta</taxon>
        <taxon>Spermatophyta</taxon>
        <taxon>Magnoliopsida</taxon>
        <taxon>eudicotyledons</taxon>
        <taxon>Gunneridae</taxon>
        <taxon>Pentapetalae</taxon>
        <taxon>rosids</taxon>
        <taxon>fabids</taxon>
        <taxon>Fabales</taxon>
        <taxon>Fabaceae</taxon>
        <taxon>Caesalpinioideae</taxon>
        <taxon>Cassia clade</taxon>
        <taxon>Senna</taxon>
    </lineage>
</organism>
<dbReference type="GO" id="GO:0043565">
    <property type="term" value="F:sequence-specific DNA binding"/>
    <property type="evidence" value="ECO:0007669"/>
    <property type="project" value="InterPro"/>
</dbReference>
<dbReference type="InterPro" id="IPR003657">
    <property type="entry name" value="WRKY_dom"/>
</dbReference>
<dbReference type="Gene3D" id="2.20.25.80">
    <property type="entry name" value="WRKY domain"/>
    <property type="match status" value="2"/>
</dbReference>
<feature type="transmembrane region" description="Helical" evidence="8">
    <location>
        <begin position="76"/>
        <end position="96"/>
    </location>
</feature>
<dbReference type="CDD" id="cd00018">
    <property type="entry name" value="AP2"/>
    <property type="match status" value="1"/>
</dbReference>
<dbReference type="Pfam" id="PF03106">
    <property type="entry name" value="WRKY"/>
    <property type="match status" value="2"/>
</dbReference>
<protein>
    <submittedName>
        <fullName evidence="11">WRKY family transcription factor</fullName>
    </submittedName>
</protein>
<dbReference type="InterPro" id="IPR001471">
    <property type="entry name" value="AP2/ERF_dom"/>
</dbReference>
<keyword evidence="2" id="KW-0677">Repeat</keyword>
<dbReference type="InterPro" id="IPR036955">
    <property type="entry name" value="AP2/ERF_dom_sf"/>
</dbReference>
<evidence type="ECO:0000256" key="2">
    <source>
        <dbReference type="ARBA" id="ARBA00022737"/>
    </source>
</evidence>
<name>A0A834WAI8_9FABA</name>
<evidence type="ECO:0000256" key="8">
    <source>
        <dbReference type="SAM" id="Phobius"/>
    </source>
</evidence>
<dbReference type="InterPro" id="IPR016177">
    <property type="entry name" value="DNA-bd_dom_sf"/>
</dbReference>
<proteinExistence type="predicted"/>
<dbReference type="Proteomes" id="UP000634136">
    <property type="component" value="Unassembled WGS sequence"/>
</dbReference>
<feature type="domain" description="WRKY" evidence="9">
    <location>
        <begin position="309"/>
        <end position="336"/>
    </location>
</feature>